<dbReference type="Gene3D" id="1.20.1200.10">
    <property type="entry name" value="Cobalamin adenosyltransferase-like"/>
    <property type="match status" value="1"/>
</dbReference>
<feature type="domain" description="Cobalamin adenosyltransferase-like" evidence="16">
    <location>
        <begin position="3"/>
        <end position="162"/>
    </location>
</feature>
<dbReference type="NCBIfam" id="TIGR00636">
    <property type="entry name" value="PduO_Nterm"/>
    <property type="match status" value="1"/>
</dbReference>
<comment type="catalytic activity">
    <reaction evidence="12 14">
        <text>2 cob(II)yrinate a,c diamide + reduced [electron-transfer flavoprotein] + 2 ATP = 2 adenosylcob(III)yrinate a,c-diamide + 2 triphosphate + oxidized [electron-transfer flavoprotein] + 3 H(+)</text>
        <dbReference type="Rhea" id="RHEA:11528"/>
        <dbReference type="Rhea" id="RHEA-COMP:10685"/>
        <dbReference type="Rhea" id="RHEA-COMP:10686"/>
        <dbReference type="ChEBI" id="CHEBI:15378"/>
        <dbReference type="ChEBI" id="CHEBI:18036"/>
        <dbReference type="ChEBI" id="CHEBI:30616"/>
        <dbReference type="ChEBI" id="CHEBI:57692"/>
        <dbReference type="ChEBI" id="CHEBI:58307"/>
        <dbReference type="ChEBI" id="CHEBI:58503"/>
        <dbReference type="ChEBI" id="CHEBI:58537"/>
        <dbReference type="EC" id="2.5.1.17"/>
    </reaction>
</comment>
<evidence type="ECO:0000256" key="10">
    <source>
        <dbReference type="ARBA" id="ARBA00033334"/>
    </source>
</evidence>
<dbReference type="RefSeq" id="WP_385940695.1">
    <property type="nucleotide sequence ID" value="NZ_JBHSOZ010000004.1"/>
</dbReference>
<evidence type="ECO:0000259" key="16">
    <source>
        <dbReference type="Pfam" id="PF01923"/>
    </source>
</evidence>
<dbReference type="GO" id="GO:0008817">
    <property type="term" value="F:corrinoid adenosyltransferase activity"/>
    <property type="evidence" value="ECO:0007669"/>
    <property type="project" value="UniProtKB-EC"/>
</dbReference>
<evidence type="ECO:0000256" key="3">
    <source>
        <dbReference type="ARBA" id="ARBA00012454"/>
    </source>
</evidence>
<comment type="catalytic activity">
    <reaction evidence="13 14">
        <text>2 cob(II)alamin + reduced [electron-transfer flavoprotein] + 2 ATP = 2 adenosylcob(III)alamin + 2 triphosphate + oxidized [electron-transfer flavoprotein] + 3 H(+)</text>
        <dbReference type="Rhea" id="RHEA:28671"/>
        <dbReference type="Rhea" id="RHEA-COMP:10685"/>
        <dbReference type="Rhea" id="RHEA-COMP:10686"/>
        <dbReference type="ChEBI" id="CHEBI:15378"/>
        <dbReference type="ChEBI" id="CHEBI:16304"/>
        <dbReference type="ChEBI" id="CHEBI:18036"/>
        <dbReference type="ChEBI" id="CHEBI:18408"/>
        <dbReference type="ChEBI" id="CHEBI:30616"/>
        <dbReference type="ChEBI" id="CHEBI:57692"/>
        <dbReference type="ChEBI" id="CHEBI:58307"/>
        <dbReference type="EC" id="2.5.1.17"/>
    </reaction>
</comment>
<comment type="pathway">
    <text evidence="1 14">Cofactor biosynthesis; adenosylcobalamin biosynthesis; adenosylcobalamin from cob(II)yrinate a,c-diamide: step 2/7.</text>
</comment>
<evidence type="ECO:0000256" key="12">
    <source>
        <dbReference type="ARBA" id="ARBA00048555"/>
    </source>
</evidence>
<evidence type="ECO:0000256" key="8">
    <source>
        <dbReference type="ARBA" id="ARBA00022840"/>
    </source>
</evidence>
<protein>
    <recommendedName>
        <fullName evidence="4 14">Corrinoid adenosyltransferase</fullName>
        <ecNumber evidence="3 14">2.5.1.17</ecNumber>
    </recommendedName>
    <alternativeName>
        <fullName evidence="9 14">Cob(II)alamin adenosyltransferase</fullName>
    </alternativeName>
    <alternativeName>
        <fullName evidence="11 14">Cob(II)yrinic acid a,c-diamide adenosyltransferase</fullName>
    </alternativeName>
    <alternativeName>
        <fullName evidence="10 14">Cobinamide/cobalamin adenosyltransferase</fullName>
    </alternativeName>
</protein>
<evidence type="ECO:0000256" key="11">
    <source>
        <dbReference type="ARBA" id="ARBA00033354"/>
    </source>
</evidence>
<comment type="similarity">
    <text evidence="2 14">Belongs to the Cob(I)alamin adenosyltransferase family.</text>
</comment>
<keyword evidence="8 14" id="KW-0067">ATP-binding</keyword>
<dbReference type="Proteomes" id="UP001596142">
    <property type="component" value="Unassembled WGS sequence"/>
</dbReference>
<keyword evidence="15" id="KW-0175">Coiled coil</keyword>
<proteinExistence type="inferred from homology"/>
<organism evidence="17 18">
    <name type="scientific">Thalassorhabdus alkalitolerans</name>
    <dbReference type="NCBI Taxonomy" id="2282697"/>
    <lineage>
        <taxon>Bacteria</taxon>
        <taxon>Bacillati</taxon>
        <taxon>Bacillota</taxon>
        <taxon>Bacilli</taxon>
        <taxon>Bacillales</taxon>
        <taxon>Bacillaceae</taxon>
        <taxon>Thalassorhabdus</taxon>
    </lineage>
</organism>
<evidence type="ECO:0000256" key="9">
    <source>
        <dbReference type="ARBA" id="ARBA00031529"/>
    </source>
</evidence>
<dbReference type="InterPro" id="IPR029499">
    <property type="entry name" value="PduO-typ"/>
</dbReference>
<evidence type="ECO:0000256" key="1">
    <source>
        <dbReference type="ARBA" id="ARBA00005121"/>
    </source>
</evidence>
<evidence type="ECO:0000256" key="4">
    <source>
        <dbReference type="ARBA" id="ARBA00020963"/>
    </source>
</evidence>
<dbReference type="InterPro" id="IPR036451">
    <property type="entry name" value="CblAdoTrfase-like_sf"/>
</dbReference>
<dbReference type="SUPFAM" id="SSF89028">
    <property type="entry name" value="Cobalamin adenosyltransferase-like"/>
    <property type="match status" value="1"/>
</dbReference>
<keyword evidence="7 14" id="KW-0547">Nucleotide-binding</keyword>
<dbReference type="EMBL" id="JBHSOZ010000004">
    <property type="protein sequence ID" value="MFC5713155.1"/>
    <property type="molecule type" value="Genomic_DNA"/>
</dbReference>
<evidence type="ECO:0000256" key="14">
    <source>
        <dbReference type="RuleBase" id="RU366026"/>
    </source>
</evidence>
<accession>A0ABW0YL47</accession>
<evidence type="ECO:0000256" key="15">
    <source>
        <dbReference type="SAM" id="Coils"/>
    </source>
</evidence>
<reference evidence="18" key="1">
    <citation type="journal article" date="2019" name="Int. J. Syst. Evol. Microbiol.">
        <title>The Global Catalogue of Microorganisms (GCM) 10K type strain sequencing project: providing services to taxonomists for standard genome sequencing and annotation.</title>
        <authorList>
            <consortium name="The Broad Institute Genomics Platform"/>
            <consortium name="The Broad Institute Genome Sequencing Center for Infectious Disease"/>
            <person name="Wu L."/>
            <person name="Ma J."/>
        </authorList>
    </citation>
    <scope>NUCLEOTIDE SEQUENCE [LARGE SCALE GENOMIC DNA]</scope>
    <source>
        <strain evidence="18">CECT 7184</strain>
    </source>
</reference>
<evidence type="ECO:0000313" key="17">
    <source>
        <dbReference type="EMBL" id="MFC5713155.1"/>
    </source>
</evidence>
<feature type="coiled-coil region" evidence="15">
    <location>
        <begin position="82"/>
        <end position="109"/>
    </location>
</feature>
<dbReference type="Pfam" id="PF01923">
    <property type="entry name" value="Cob_adeno_trans"/>
    <property type="match status" value="1"/>
</dbReference>
<dbReference type="InterPro" id="IPR016030">
    <property type="entry name" value="CblAdoTrfase-like"/>
</dbReference>
<evidence type="ECO:0000256" key="6">
    <source>
        <dbReference type="ARBA" id="ARBA00022679"/>
    </source>
</evidence>
<evidence type="ECO:0000256" key="5">
    <source>
        <dbReference type="ARBA" id="ARBA00022573"/>
    </source>
</evidence>
<keyword evidence="6 14" id="KW-0808">Transferase</keyword>
<keyword evidence="5 14" id="KW-0169">Cobalamin biosynthesis</keyword>
<name>A0ABW0YL47_9BACI</name>
<gene>
    <name evidence="17" type="ORF">ACFPU1_10195</name>
</gene>
<dbReference type="PANTHER" id="PTHR12213">
    <property type="entry name" value="CORRINOID ADENOSYLTRANSFERASE"/>
    <property type="match status" value="1"/>
</dbReference>
<comment type="caution">
    <text evidence="17">The sequence shown here is derived from an EMBL/GenBank/DDBJ whole genome shotgun (WGS) entry which is preliminary data.</text>
</comment>
<evidence type="ECO:0000256" key="7">
    <source>
        <dbReference type="ARBA" id="ARBA00022741"/>
    </source>
</evidence>
<dbReference type="EC" id="2.5.1.17" evidence="3 14"/>
<evidence type="ECO:0000256" key="13">
    <source>
        <dbReference type="ARBA" id="ARBA00048692"/>
    </source>
</evidence>
<dbReference type="PANTHER" id="PTHR12213:SF0">
    <property type="entry name" value="CORRINOID ADENOSYLTRANSFERASE MMAB"/>
    <property type="match status" value="1"/>
</dbReference>
<sequence>MRLYTRTGDEGMTRVKGGKRAKDSVRVEAYGSCDELNCFVGRAVSLLTQTEHLDIRDDLTAIQHEIFDCASDLSNIRESAVFKVKKDRIDKLETLIDTYQKEVRQMNGSVTFSAPAQELVLCASIAKRIERKITTLHKEEQINEIVLAYMNRLSDFLNISAKVVSVRGNAG</sequence>
<evidence type="ECO:0000256" key="2">
    <source>
        <dbReference type="ARBA" id="ARBA00007487"/>
    </source>
</evidence>
<keyword evidence="18" id="KW-1185">Reference proteome</keyword>
<evidence type="ECO:0000313" key="18">
    <source>
        <dbReference type="Proteomes" id="UP001596142"/>
    </source>
</evidence>